<comment type="caution">
    <text evidence="2">The sequence shown here is derived from an EMBL/GenBank/DDBJ whole genome shotgun (WGS) entry which is preliminary data.</text>
</comment>
<sequence>MQDVKLVDAINDAIGAHGMWKLRLRTAIAQGHSDITAAKAGCDDGCAFGQWLYGGSIPAAVKAGVPYGVIRRLHAEFHQSAGSVLAYVESKDVPKARQLLEGEFTQRSEKLVRALTKWKHEAGAVSRAA</sequence>
<reference evidence="2 3" key="1">
    <citation type="submission" date="2019-01" db="EMBL/GenBank/DDBJ databases">
        <authorList>
            <person name="Chen W.-M."/>
        </authorList>
    </citation>
    <scope>NUCLEOTIDE SEQUENCE [LARGE SCALE GENOMIC DNA]</scope>
    <source>
        <strain evidence="2 3">FSY-9</strain>
    </source>
</reference>
<dbReference type="InterPro" id="IPR025991">
    <property type="entry name" value="Chemoreceptor_zinc-bind_dom"/>
</dbReference>
<dbReference type="Pfam" id="PF13682">
    <property type="entry name" value="CZB"/>
    <property type="match status" value="1"/>
</dbReference>
<protein>
    <recommendedName>
        <fullName evidence="1">Chemoreceptor zinc-binding domain-containing protein</fullName>
    </recommendedName>
</protein>
<dbReference type="EMBL" id="SACO01000004">
    <property type="protein sequence ID" value="RVU05673.1"/>
    <property type="molecule type" value="Genomic_DNA"/>
</dbReference>
<dbReference type="OrthoDB" id="7508312at2"/>
<organism evidence="2 3">
    <name type="scientific">Novosphingobium umbonatum</name>
    <dbReference type="NCBI Taxonomy" id="1908524"/>
    <lineage>
        <taxon>Bacteria</taxon>
        <taxon>Pseudomonadati</taxon>
        <taxon>Pseudomonadota</taxon>
        <taxon>Alphaproteobacteria</taxon>
        <taxon>Sphingomonadales</taxon>
        <taxon>Sphingomonadaceae</taxon>
        <taxon>Novosphingobium</taxon>
    </lineage>
</organism>
<dbReference type="Proteomes" id="UP000282837">
    <property type="component" value="Unassembled WGS sequence"/>
</dbReference>
<feature type="domain" description="Chemoreceptor zinc-binding" evidence="1">
    <location>
        <begin position="17"/>
        <end position="84"/>
    </location>
</feature>
<keyword evidence="3" id="KW-1185">Reference proteome</keyword>
<gene>
    <name evidence="2" type="ORF">EOE18_06675</name>
</gene>
<accession>A0A3S2VDZ7</accession>
<dbReference type="Gene3D" id="1.20.120.30">
    <property type="entry name" value="Aspartate receptor, ligand-binding domain"/>
    <property type="match status" value="1"/>
</dbReference>
<evidence type="ECO:0000313" key="2">
    <source>
        <dbReference type="EMBL" id="RVU05673.1"/>
    </source>
</evidence>
<evidence type="ECO:0000313" key="3">
    <source>
        <dbReference type="Proteomes" id="UP000282837"/>
    </source>
</evidence>
<dbReference type="RefSeq" id="WP_127707539.1">
    <property type="nucleotide sequence ID" value="NZ_SACO01000004.1"/>
</dbReference>
<name>A0A3S2VDZ7_9SPHN</name>
<proteinExistence type="predicted"/>
<evidence type="ECO:0000259" key="1">
    <source>
        <dbReference type="Pfam" id="PF13682"/>
    </source>
</evidence>
<dbReference type="AlphaFoldDB" id="A0A3S2VDZ7"/>